<dbReference type="CDD" id="cd08977">
    <property type="entry name" value="SusD"/>
    <property type="match status" value="1"/>
</dbReference>
<dbReference type="STRING" id="1229276.DI53_0598"/>
<dbReference type="RefSeq" id="WP_037495185.1">
    <property type="nucleotide sequence ID" value="NZ_JJMU01000009.1"/>
</dbReference>
<name>A0A0B8T3H8_9SPHI</name>
<comment type="caution">
    <text evidence="7">The sequence shown here is derived from an EMBL/GenBank/DDBJ whole genome shotgun (WGS) entry which is preliminary data.</text>
</comment>
<accession>A0A0B8T3H8</accession>
<dbReference type="Pfam" id="PF07980">
    <property type="entry name" value="SusD_RagB"/>
    <property type="match status" value="1"/>
</dbReference>
<comment type="similarity">
    <text evidence="2">Belongs to the SusD family.</text>
</comment>
<comment type="subcellular location">
    <subcellularLocation>
        <location evidence="1">Cell outer membrane</location>
    </subcellularLocation>
</comment>
<evidence type="ECO:0000256" key="3">
    <source>
        <dbReference type="ARBA" id="ARBA00022729"/>
    </source>
</evidence>
<proteinExistence type="inferred from homology"/>
<sequence length="515" mass="57927">MKDTYKQTETKKGFRLTVGRGLILALIFTLASCDKLLDVDSQHIVNEENKWQNINDARASLMGIYGLLRSALAQDNAQWIYGDVRQGDFLASSRRDLQEAVSGNLTASYPLIENLSNWRKFFAVINAANLFIENSGKIVAVDQQYTALNQRIDVAQARALKGFCYFLMARIWGDVPIWDKAYEGTFPKVSQSPENAVLAYAEQELRAALNVLPFRYGSLTDEIYPIEFYHGSTFENWDGVLFNRISVNAILAHLMAWSGKYLESSVYSEYVLANAAKSVAGYVPIGNLTSAEGFFFTSTNSQLVAFPFKWSALEGSFDGHIEQLALAEPLVPRPIPEIYIPRDRIVSIFRETGDLRFTFNSVGIPVTSYFTDFQSERPIFSKIKVIRGGSTDGSFPMFSSAIVFSRLEDIALLRAEALAVLGEQELARGILGQLRKNRGLPEIAPSPDLLDEIFLERQRELMGEGHRWFDQVRYHKIKGDDAAFNTLITEKGIFWPVAAEVLAANPNLKQNPYWN</sequence>
<dbReference type="PATRIC" id="fig|1229276.3.peg.622"/>
<gene>
    <name evidence="7" type="ORF">DI53_0598</name>
</gene>
<dbReference type="eggNOG" id="COG3193">
    <property type="taxonomic scope" value="Bacteria"/>
</dbReference>
<reference evidence="7 8" key="2">
    <citation type="journal article" date="2015" name="PLoS ONE">
        <title>Whole-Genome Optical Mapping and Finished Genome Sequence of Sphingobacterium deserti sp. nov., a New Species Isolated from the Western Desert of China.</title>
        <authorList>
            <person name="Teng C."/>
            <person name="Zhou Z."/>
            <person name="Molnar I."/>
            <person name="Li X."/>
            <person name="Tang R."/>
            <person name="Chen M."/>
            <person name="Wang L."/>
            <person name="Su S."/>
            <person name="Zhang W."/>
            <person name="Lin M."/>
        </authorList>
    </citation>
    <scope>NUCLEOTIDE SEQUENCE [LARGE SCALE GENOMIC DNA]</scope>
    <source>
        <strain evidence="8">ACCC05744</strain>
    </source>
</reference>
<feature type="domain" description="RagB/SusD" evidence="6">
    <location>
        <begin position="404"/>
        <end position="514"/>
    </location>
</feature>
<dbReference type="Proteomes" id="UP000031802">
    <property type="component" value="Unassembled WGS sequence"/>
</dbReference>
<dbReference type="SUPFAM" id="SSF48452">
    <property type="entry name" value="TPR-like"/>
    <property type="match status" value="1"/>
</dbReference>
<dbReference type="EMBL" id="JJMU01000009">
    <property type="protein sequence ID" value="KGE15676.1"/>
    <property type="molecule type" value="Genomic_DNA"/>
</dbReference>
<dbReference type="GO" id="GO:0009279">
    <property type="term" value="C:cell outer membrane"/>
    <property type="evidence" value="ECO:0007669"/>
    <property type="project" value="UniProtKB-SubCell"/>
</dbReference>
<keyword evidence="4" id="KW-0472">Membrane</keyword>
<reference evidence="8" key="1">
    <citation type="submission" date="2014-04" db="EMBL/GenBank/DDBJ databases">
        <title>Whole-Genome optical mapping and complete genome sequence of Sphingobacterium deserti sp. nov., a new spaces isolated from desert in the west of China.</title>
        <authorList>
            <person name="Teng C."/>
            <person name="Zhou Z."/>
            <person name="Li X."/>
            <person name="Chen M."/>
            <person name="Lin M."/>
            <person name="Wang L."/>
            <person name="Su S."/>
            <person name="Zhang C."/>
            <person name="Zhang W."/>
        </authorList>
    </citation>
    <scope>NUCLEOTIDE SEQUENCE [LARGE SCALE GENOMIC DNA]</scope>
    <source>
        <strain evidence="8">ACCC05744</strain>
    </source>
</reference>
<keyword evidence="5" id="KW-0998">Cell outer membrane</keyword>
<evidence type="ECO:0000259" key="6">
    <source>
        <dbReference type="Pfam" id="PF07980"/>
    </source>
</evidence>
<dbReference type="Gene3D" id="1.25.40.390">
    <property type="match status" value="1"/>
</dbReference>
<dbReference type="PROSITE" id="PS51257">
    <property type="entry name" value="PROKAR_LIPOPROTEIN"/>
    <property type="match status" value="1"/>
</dbReference>
<keyword evidence="3" id="KW-0732">Signal</keyword>
<evidence type="ECO:0000256" key="4">
    <source>
        <dbReference type="ARBA" id="ARBA00023136"/>
    </source>
</evidence>
<organism evidence="7 8">
    <name type="scientific">Sphingobacterium deserti</name>
    <dbReference type="NCBI Taxonomy" id="1229276"/>
    <lineage>
        <taxon>Bacteria</taxon>
        <taxon>Pseudomonadati</taxon>
        <taxon>Bacteroidota</taxon>
        <taxon>Sphingobacteriia</taxon>
        <taxon>Sphingobacteriales</taxon>
        <taxon>Sphingobacteriaceae</taxon>
        <taxon>Sphingobacterium</taxon>
    </lineage>
</organism>
<evidence type="ECO:0000256" key="1">
    <source>
        <dbReference type="ARBA" id="ARBA00004442"/>
    </source>
</evidence>
<evidence type="ECO:0000313" key="8">
    <source>
        <dbReference type="Proteomes" id="UP000031802"/>
    </source>
</evidence>
<evidence type="ECO:0000256" key="2">
    <source>
        <dbReference type="ARBA" id="ARBA00006275"/>
    </source>
</evidence>
<dbReference type="InterPro" id="IPR011990">
    <property type="entry name" value="TPR-like_helical_dom_sf"/>
</dbReference>
<dbReference type="AlphaFoldDB" id="A0A0B8T3H8"/>
<evidence type="ECO:0000256" key="5">
    <source>
        <dbReference type="ARBA" id="ARBA00023237"/>
    </source>
</evidence>
<dbReference type="InterPro" id="IPR012944">
    <property type="entry name" value="SusD_RagB_dom"/>
</dbReference>
<dbReference type="OrthoDB" id="9773740at2"/>
<evidence type="ECO:0000313" key="7">
    <source>
        <dbReference type="EMBL" id="KGE15676.1"/>
    </source>
</evidence>
<keyword evidence="8" id="KW-1185">Reference proteome</keyword>
<protein>
    <submittedName>
        <fullName evidence="7">RagB/SusD domain-containing protein</fullName>
    </submittedName>
</protein>